<evidence type="ECO:0000313" key="2">
    <source>
        <dbReference type="Proteomes" id="UP000263094"/>
    </source>
</evidence>
<proteinExistence type="predicted"/>
<reference evidence="1 2" key="1">
    <citation type="submission" date="2018-08" db="EMBL/GenBank/DDBJ databases">
        <title>Isolation, diversity and antifungal activity of Actinobacteria from wheat.</title>
        <authorList>
            <person name="Han C."/>
        </authorList>
    </citation>
    <scope>NUCLEOTIDE SEQUENCE [LARGE SCALE GENOMIC DNA]</scope>
    <source>
        <strain evidence="1 2">NEAU-YY421</strain>
    </source>
</reference>
<protein>
    <submittedName>
        <fullName evidence="1">Uncharacterized protein</fullName>
    </submittedName>
</protein>
<dbReference type="AlphaFoldDB" id="A0A372MCK6"/>
<accession>A0A372MCK6</accession>
<keyword evidence="2" id="KW-1185">Reference proteome</keyword>
<evidence type="ECO:0000313" key="1">
    <source>
        <dbReference type="EMBL" id="RFU88664.1"/>
    </source>
</evidence>
<dbReference type="OrthoDB" id="4329296at2"/>
<comment type="caution">
    <text evidence="1">The sequence shown here is derived from an EMBL/GenBank/DDBJ whole genome shotgun (WGS) entry which is preliminary data.</text>
</comment>
<dbReference type="RefSeq" id="WP_128553898.1">
    <property type="nucleotide sequence ID" value="NZ_QUAK01000004.1"/>
</dbReference>
<sequence>MSLVEMIARADEGALAASGLACVDRCLPLLGGRDDALRPVWAALDADADWSAPLAKLRAEVGISGDGQARTEAADRVRSLLVGVPDVRTEETLRTWSDGCSATALLVHRSLDLAGGDVPPEELRRGAEPVGVGPLVAGELRRQARILEVLMDHEGVGNGLRRTVGISAEGRRILRAAAARRARTAG</sequence>
<name>A0A372MCK6_9ACTN</name>
<gene>
    <name evidence="1" type="ORF">DY218_00475</name>
</gene>
<dbReference type="EMBL" id="QUAK01000004">
    <property type="protein sequence ID" value="RFU88664.1"/>
    <property type="molecule type" value="Genomic_DNA"/>
</dbReference>
<dbReference type="Proteomes" id="UP000263094">
    <property type="component" value="Unassembled WGS sequence"/>
</dbReference>
<organism evidence="1 2">
    <name type="scientific">Streptomyces triticagri</name>
    <dbReference type="NCBI Taxonomy" id="2293568"/>
    <lineage>
        <taxon>Bacteria</taxon>
        <taxon>Bacillati</taxon>
        <taxon>Actinomycetota</taxon>
        <taxon>Actinomycetes</taxon>
        <taxon>Kitasatosporales</taxon>
        <taxon>Streptomycetaceae</taxon>
        <taxon>Streptomyces</taxon>
    </lineage>
</organism>